<feature type="non-terminal residue" evidence="1">
    <location>
        <position position="1"/>
    </location>
</feature>
<protein>
    <submittedName>
        <fullName evidence="1">Uncharacterized protein</fullName>
    </submittedName>
</protein>
<name>A0A392VEN0_9FABA</name>
<dbReference type="EMBL" id="LXQA011150938">
    <property type="protein sequence ID" value="MCI86838.1"/>
    <property type="molecule type" value="Genomic_DNA"/>
</dbReference>
<reference evidence="1 2" key="1">
    <citation type="journal article" date="2018" name="Front. Plant Sci.">
        <title>Red Clover (Trifolium pratense) and Zigzag Clover (T. medium) - A Picture of Genomic Similarities and Differences.</title>
        <authorList>
            <person name="Dluhosova J."/>
            <person name="Istvanek J."/>
            <person name="Nedelnik J."/>
            <person name="Repkova J."/>
        </authorList>
    </citation>
    <scope>NUCLEOTIDE SEQUENCE [LARGE SCALE GENOMIC DNA]</scope>
    <source>
        <strain evidence="2">cv. 10/8</strain>
        <tissue evidence="1">Leaf</tissue>
    </source>
</reference>
<proteinExistence type="predicted"/>
<keyword evidence="2" id="KW-1185">Reference proteome</keyword>
<comment type="caution">
    <text evidence="1">The sequence shown here is derived from an EMBL/GenBank/DDBJ whole genome shotgun (WGS) entry which is preliminary data.</text>
</comment>
<sequence length="51" mass="5464">RGKPYGDKGKKGVESSGGRKNVVEIALSVVKWDISLMSSQRRKTSVSNVGS</sequence>
<organism evidence="1 2">
    <name type="scientific">Trifolium medium</name>
    <dbReference type="NCBI Taxonomy" id="97028"/>
    <lineage>
        <taxon>Eukaryota</taxon>
        <taxon>Viridiplantae</taxon>
        <taxon>Streptophyta</taxon>
        <taxon>Embryophyta</taxon>
        <taxon>Tracheophyta</taxon>
        <taxon>Spermatophyta</taxon>
        <taxon>Magnoliopsida</taxon>
        <taxon>eudicotyledons</taxon>
        <taxon>Gunneridae</taxon>
        <taxon>Pentapetalae</taxon>
        <taxon>rosids</taxon>
        <taxon>fabids</taxon>
        <taxon>Fabales</taxon>
        <taxon>Fabaceae</taxon>
        <taxon>Papilionoideae</taxon>
        <taxon>50 kb inversion clade</taxon>
        <taxon>NPAAA clade</taxon>
        <taxon>Hologalegina</taxon>
        <taxon>IRL clade</taxon>
        <taxon>Trifolieae</taxon>
        <taxon>Trifolium</taxon>
    </lineage>
</organism>
<dbReference type="AlphaFoldDB" id="A0A392VEN0"/>
<evidence type="ECO:0000313" key="1">
    <source>
        <dbReference type="EMBL" id="MCI86838.1"/>
    </source>
</evidence>
<evidence type="ECO:0000313" key="2">
    <source>
        <dbReference type="Proteomes" id="UP000265520"/>
    </source>
</evidence>
<accession>A0A392VEN0</accession>
<dbReference type="Proteomes" id="UP000265520">
    <property type="component" value="Unassembled WGS sequence"/>
</dbReference>